<evidence type="ECO:0000313" key="3">
    <source>
        <dbReference type="Proteomes" id="UP001368500"/>
    </source>
</evidence>
<reference evidence="2 3" key="1">
    <citation type="submission" date="2024-04" db="EMBL/GenBank/DDBJ databases">
        <title>Novel species of the genus Ideonella isolated from streams.</title>
        <authorList>
            <person name="Lu H."/>
        </authorList>
    </citation>
    <scope>NUCLEOTIDE SEQUENCE [LARGE SCALE GENOMIC DNA]</scope>
    <source>
        <strain evidence="2 3">BYS139W</strain>
    </source>
</reference>
<keyword evidence="1" id="KW-0732">Signal</keyword>
<comment type="caution">
    <text evidence="2">The sequence shown here is derived from an EMBL/GenBank/DDBJ whole genome shotgun (WGS) entry which is preliminary data.</text>
</comment>
<sequence length="351" mass="34893">MSIDRSAVAWATVLCMAAVPAARAATSTSAAYVLDTGGTPQTAGQTTDGLSPASAGTLYTLDSGGQQLSWALSAVSGQSGRAFSVDSRVQLSAASTAGGLASTGGVSARLSFVDTFVIDCAGCVAGTTGTLQLSVPDLAAVMAAGGAGGRDSGDLTLSVDAAGIGAAEALATTTRTIELSVQGDNLPLPPGVGPADSSAWWTRTETETWRDSGSGGTAFLPVSESATDGEIRFVFGQPIRLVLSMGVSAGLDVDAWLAAGHPSFEARLWREAALQFDLPQVLAVFDASGTAVSGFSALSASGLDLAAVAAVPEPSPAQAWMAGLLLLGALGWRRRSGCTAAGRPIPAAAGS</sequence>
<dbReference type="Proteomes" id="UP001368500">
    <property type="component" value="Unassembled WGS sequence"/>
</dbReference>
<keyword evidence="3" id="KW-1185">Reference proteome</keyword>
<evidence type="ECO:0000256" key="1">
    <source>
        <dbReference type="SAM" id="SignalP"/>
    </source>
</evidence>
<evidence type="ECO:0000313" key="2">
    <source>
        <dbReference type="EMBL" id="MEK8026199.1"/>
    </source>
</evidence>
<dbReference type="RefSeq" id="WP_341373980.1">
    <property type="nucleotide sequence ID" value="NZ_JBBUTF010000007.1"/>
</dbReference>
<protein>
    <recommendedName>
        <fullName evidence="4">PEP-CTERM sorting domain-containing protein</fullName>
    </recommendedName>
</protein>
<proteinExistence type="predicted"/>
<gene>
    <name evidence="2" type="ORF">AACH11_09535</name>
</gene>
<name>A0ABU9B8I2_9BURK</name>
<evidence type="ECO:0008006" key="4">
    <source>
        <dbReference type="Google" id="ProtNLM"/>
    </source>
</evidence>
<accession>A0ABU9B8I2</accession>
<feature type="chain" id="PRO_5046552776" description="PEP-CTERM sorting domain-containing protein" evidence="1">
    <location>
        <begin position="25"/>
        <end position="351"/>
    </location>
</feature>
<organism evidence="2 3">
    <name type="scientific">Pseudaquabacterium rugosum</name>
    <dbReference type="NCBI Taxonomy" id="2984194"/>
    <lineage>
        <taxon>Bacteria</taxon>
        <taxon>Pseudomonadati</taxon>
        <taxon>Pseudomonadota</taxon>
        <taxon>Betaproteobacteria</taxon>
        <taxon>Burkholderiales</taxon>
        <taxon>Sphaerotilaceae</taxon>
        <taxon>Pseudaquabacterium</taxon>
    </lineage>
</organism>
<feature type="signal peptide" evidence="1">
    <location>
        <begin position="1"/>
        <end position="24"/>
    </location>
</feature>
<dbReference type="EMBL" id="JBBUTF010000007">
    <property type="protein sequence ID" value="MEK8026199.1"/>
    <property type="molecule type" value="Genomic_DNA"/>
</dbReference>